<protein>
    <recommendedName>
        <fullName evidence="4">DUF2796 domain-containing protein</fullName>
    </recommendedName>
</protein>
<dbReference type="HOGENOM" id="CLU_095659_1_0_6"/>
<organism evidence="2 3">
    <name type="scientific">Colwellia psychrerythraea (strain 34H / ATCC BAA-681)</name>
    <name type="common">Vibrio psychroerythus</name>
    <dbReference type="NCBI Taxonomy" id="167879"/>
    <lineage>
        <taxon>Bacteria</taxon>
        <taxon>Pseudomonadati</taxon>
        <taxon>Pseudomonadota</taxon>
        <taxon>Gammaproteobacteria</taxon>
        <taxon>Alteromonadales</taxon>
        <taxon>Colwelliaceae</taxon>
        <taxon>Colwellia</taxon>
    </lineage>
</organism>
<evidence type="ECO:0008006" key="4">
    <source>
        <dbReference type="Google" id="ProtNLM"/>
    </source>
</evidence>
<evidence type="ECO:0000313" key="3">
    <source>
        <dbReference type="Proteomes" id="UP000000547"/>
    </source>
</evidence>
<dbReference type="STRING" id="167879.CPS_1817"/>
<proteinExistence type="predicted"/>
<gene>
    <name evidence="2" type="ordered locus">CPS_1817</name>
</gene>
<name>Q484G8_COLP3</name>
<dbReference type="Proteomes" id="UP000000547">
    <property type="component" value="Chromosome"/>
</dbReference>
<reference evidence="2" key="1">
    <citation type="journal article" date="2005" name="Proc. Natl. Acad. Sci. U.S.A.">
        <title>The psychrophilic lifestyle as revealed by the genome sequence of Colwellia psychrerythraea 34H through genomic and proteomic analyses.</title>
        <authorList>
            <person name="Methe B.A."/>
            <person name="Nelson K.E."/>
            <person name="Deming J.W."/>
            <person name="Momen B."/>
            <person name="Melamud E."/>
            <person name="Zhang X."/>
            <person name="Moult J."/>
            <person name="Madupu R."/>
            <person name="Nelson W.C."/>
            <person name="Dodson R.J."/>
            <person name="Brinkac L.M."/>
            <person name="Daugherty S.C."/>
            <person name="Durkin A.S."/>
            <person name="DeBoy R.T."/>
            <person name="Kolonay J.F."/>
            <person name="Sullivan S.A."/>
            <person name="Zhou L."/>
            <person name="Davidsen T.M."/>
            <person name="Wu M."/>
            <person name="Huston A.L."/>
            <person name="Lewis M."/>
            <person name="Weaver B."/>
            <person name="Weidman J.F."/>
            <person name="Khouri H."/>
            <person name="Utterback T.R."/>
            <person name="Feldblyum T.V."/>
            <person name="Fraser C.M."/>
        </authorList>
    </citation>
    <scope>NUCLEOTIDE SEQUENCE [LARGE SCALE GENOMIC DNA]</scope>
    <source>
        <strain evidence="2">34H</strain>
    </source>
</reference>
<evidence type="ECO:0000256" key="1">
    <source>
        <dbReference type="SAM" id="MobiDB-lite"/>
    </source>
</evidence>
<accession>Q484G8</accession>
<sequence length="206" mass="22814">MKVQKLVSFLLNIILLNVFLLGQNVHAKNKHEQGTSLNAHVHGLSEMTMAIEGGILDIQLISPTVNLFGFEHKASNKEEITIVNNAKALLSNAAALFSFSGGGCTLINTAIDVSGLIKLDENKHEHQPKYNKKAHDAHSDQDTSHENHSQVVANYRYHCEEKSTLSAITVLAFEQFSGIQKIRAMWITDTKQGVVTLSAERKIMRL</sequence>
<dbReference type="Pfam" id="PF10986">
    <property type="entry name" value="ZrgA"/>
    <property type="match status" value="1"/>
</dbReference>
<dbReference type="RefSeq" id="WP_011042641.1">
    <property type="nucleotide sequence ID" value="NC_003910.7"/>
</dbReference>
<dbReference type="InterPro" id="IPR021253">
    <property type="entry name" value="ZrgA-like"/>
</dbReference>
<feature type="region of interest" description="Disordered" evidence="1">
    <location>
        <begin position="124"/>
        <end position="147"/>
    </location>
</feature>
<evidence type="ECO:0000313" key="2">
    <source>
        <dbReference type="EMBL" id="AAZ28317.1"/>
    </source>
</evidence>
<dbReference type="KEGG" id="cps:CPS_1817"/>
<dbReference type="AlphaFoldDB" id="Q484G8"/>
<dbReference type="EMBL" id="CP000083">
    <property type="protein sequence ID" value="AAZ28317.1"/>
    <property type="molecule type" value="Genomic_DNA"/>
</dbReference>